<organism evidence="1 2">
    <name type="scientific">Desulfuromonas versatilis</name>
    <dbReference type="NCBI Taxonomy" id="2802975"/>
    <lineage>
        <taxon>Bacteria</taxon>
        <taxon>Pseudomonadati</taxon>
        <taxon>Thermodesulfobacteriota</taxon>
        <taxon>Desulfuromonadia</taxon>
        <taxon>Desulfuromonadales</taxon>
        <taxon>Desulfuromonadaceae</taxon>
        <taxon>Desulfuromonas</taxon>
    </lineage>
</organism>
<evidence type="ECO:0000313" key="2">
    <source>
        <dbReference type="Proteomes" id="UP001319827"/>
    </source>
</evidence>
<dbReference type="EMBL" id="AP024355">
    <property type="protein sequence ID" value="BCR04613.1"/>
    <property type="molecule type" value="Genomic_DNA"/>
</dbReference>
<reference evidence="1 2" key="2">
    <citation type="journal article" date="2021" name="Int. J. Syst. Evol. Microbiol.">
        <title>Isolation and Polyphasic Characterization of Desulfuromonas versatilis sp. Nov., an Electrogenic Bacteria Capable of Versatile Metabolism Isolated from a Graphene Oxide-Reducing Enrichment Culture.</title>
        <authorList>
            <person name="Xie L."/>
            <person name="Yoshida N."/>
            <person name="Ishii S."/>
            <person name="Meng L."/>
        </authorList>
    </citation>
    <scope>NUCLEOTIDE SEQUENCE [LARGE SCALE GENOMIC DNA]</scope>
    <source>
        <strain evidence="1 2">NIT-T3</strain>
    </source>
</reference>
<proteinExistence type="predicted"/>
<gene>
    <name evidence="1" type="ORF">DESUT3_16820</name>
</gene>
<accession>A0ABN6DWV0</accession>
<reference evidence="1 2" key="1">
    <citation type="journal article" date="2016" name="C (Basel)">
        <title>Selective Growth of and Electricity Production by Marine Exoelectrogenic Bacteria in Self-Aggregated Hydrogel of Microbially Reduced Graphene Oxide.</title>
        <authorList>
            <person name="Yoshida N."/>
            <person name="Goto Y."/>
            <person name="Miyata Y."/>
        </authorList>
    </citation>
    <scope>NUCLEOTIDE SEQUENCE [LARGE SCALE GENOMIC DNA]</scope>
    <source>
        <strain evidence="1 2">NIT-T3</strain>
    </source>
</reference>
<sequence>MVFADQNGNRVWDEGQETMTYSGDDGTFRLTIPYRDYILVSEDGFDTLTGSPALPMTASPGSSVISPLTTMVSLGEDSGAVRQALEDHAGGPVEDVDLAGAQGVPADLLKINFNLGEMLRILENLGISDRELQERVMKSAADRLAEMSMTQPDFNLLCKQSFSAAVISAVRDLSGDPEVDFEVTEENEALFEANVAGMVEGIGAYLDAAAGAAPAVHGEIPGPVTLAAKTSPSLVVNESLVKAVIAQAVAKVDLSALKNVAKTVTLGCLIEEGMGGNFTQVFSGVENRVTVHDAAQAARFTITAENEFSGPKVYDKASLMIKVREVKGKGSLDLDLDGVTLVVGPGSNQVSLDTQDARLKVKLTLSDKTKVETTPTYGPFEILTLTGNSVVIDVAKIRLLLDQQVFGRDLRNADLTGLYDVMVKVKHAPAPNVSFRLQVL</sequence>
<keyword evidence="2" id="KW-1185">Reference proteome</keyword>
<name>A0ABN6DWV0_9BACT</name>
<protein>
    <submittedName>
        <fullName evidence="1">Uncharacterized protein</fullName>
    </submittedName>
</protein>
<evidence type="ECO:0000313" key="1">
    <source>
        <dbReference type="EMBL" id="BCR04613.1"/>
    </source>
</evidence>
<dbReference type="Proteomes" id="UP001319827">
    <property type="component" value="Chromosome"/>
</dbReference>